<dbReference type="InterPro" id="IPR001173">
    <property type="entry name" value="Glyco_trans_2-like"/>
</dbReference>
<protein>
    <submittedName>
        <fullName evidence="3">Glycosyltransferase family 2 protein</fullName>
    </submittedName>
</protein>
<keyword evidence="1" id="KW-1133">Transmembrane helix</keyword>
<accession>A0ABS5JVZ8</accession>
<evidence type="ECO:0000313" key="4">
    <source>
        <dbReference type="Proteomes" id="UP000708576"/>
    </source>
</evidence>
<sequence length="462" mass="54002">MQTPYKKAYLFSFLRYIKPTWYFNLKSDFPLVTWISEEQLASEEKALINTEEVYSSDEARQADIAWQAWQKGFLKKVSEGEKGLQLGSIRVQDEYRFVARYFNRIWLFYILLVRLVGLKNPIYEISSFIRALEIKRINPSQQTPDKSDVKSFDSELLKKNLLVSVVIPTLNRYKYLEDVMKDLEMQTYSNFEVLVCDQSEPCQESYYEAFNLNIRLFPQQEKALWLARNRCIKESKGELILLFDDDSRVDSDWIEMHIRCLDYFKADISAGISISTVGAKVPSNYNCYRWSDQLDTGNAMLYKTVFEKTGLFDRQFEKQRMGDGEFGMRCYLSGFVNINNPDACRLHLKVSSGGLRQMGSWDAFRPKKLLSPRPIPSVLYYANKYFGRFNSILWLLITVPPSIIPYKWKGSKLLMLMGFVFLPLILPFILLQVIISWRMASLMLQEGAKIESYIIDVNQVME</sequence>
<evidence type="ECO:0000313" key="3">
    <source>
        <dbReference type="EMBL" id="MBS2099072.1"/>
    </source>
</evidence>
<dbReference type="SUPFAM" id="SSF53448">
    <property type="entry name" value="Nucleotide-diphospho-sugar transferases"/>
    <property type="match status" value="1"/>
</dbReference>
<dbReference type="Proteomes" id="UP000708576">
    <property type="component" value="Unassembled WGS sequence"/>
</dbReference>
<evidence type="ECO:0000256" key="1">
    <source>
        <dbReference type="SAM" id="Phobius"/>
    </source>
</evidence>
<dbReference type="EMBL" id="JAGUCO010000008">
    <property type="protein sequence ID" value="MBS2099072.1"/>
    <property type="molecule type" value="Genomic_DNA"/>
</dbReference>
<proteinExistence type="predicted"/>
<dbReference type="Gene3D" id="3.90.550.10">
    <property type="entry name" value="Spore Coat Polysaccharide Biosynthesis Protein SpsA, Chain A"/>
    <property type="match status" value="1"/>
</dbReference>
<feature type="domain" description="Glycosyltransferase 2-like" evidence="2">
    <location>
        <begin position="164"/>
        <end position="273"/>
    </location>
</feature>
<reference evidence="3 4" key="1">
    <citation type="journal article" date="2015" name="Int. J. Syst. Evol. Microbiol.">
        <title>Carboxylicivirga linearis sp. nov., isolated from a sea cucumber culture pond.</title>
        <authorList>
            <person name="Wang F.Q."/>
            <person name="Zhou Y.X."/>
            <person name="Lin X.Z."/>
            <person name="Chen G.J."/>
            <person name="Du Z.J."/>
        </authorList>
    </citation>
    <scope>NUCLEOTIDE SEQUENCE [LARGE SCALE GENOMIC DNA]</scope>
    <source>
        <strain evidence="3 4">FB218</strain>
    </source>
</reference>
<dbReference type="CDD" id="cd00761">
    <property type="entry name" value="Glyco_tranf_GTA_type"/>
    <property type="match status" value="1"/>
</dbReference>
<dbReference type="InterPro" id="IPR029044">
    <property type="entry name" value="Nucleotide-diphossugar_trans"/>
</dbReference>
<dbReference type="RefSeq" id="WP_212216317.1">
    <property type="nucleotide sequence ID" value="NZ_JAGUCO010000008.1"/>
</dbReference>
<dbReference type="PANTHER" id="PTHR43685:SF2">
    <property type="entry name" value="GLYCOSYLTRANSFERASE 2-LIKE DOMAIN-CONTAINING PROTEIN"/>
    <property type="match status" value="1"/>
</dbReference>
<keyword evidence="1" id="KW-0472">Membrane</keyword>
<name>A0ABS5JVZ8_9BACT</name>
<keyword evidence="4" id="KW-1185">Reference proteome</keyword>
<dbReference type="InterPro" id="IPR050834">
    <property type="entry name" value="Glycosyltransf_2"/>
</dbReference>
<gene>
    <name evidence="3" type="ORF">KEM10_12340</name>
</gene>
<feature type="transmembrane region" description="Helical" evidence="1">
    <location>
        <begin position="413"/>
        <end position="435"/>
    </location>
</feature>
<organism evidence="3 4">
    <name type="scientific">Carboxylicivirga linearis</name>
    <dbReference type="NCBI Taxonomy" id="1628157"/>
    <lineage>
        <taxon>Bacteria</taxon>
        <taxon>Pseudomonadati</taxon>
        <taxon>Bacteroidota</taxon>
        <taxon>Bacteroidia</taxon>
        <taxon>Marinilabiliales</taxon>
        <taxon>Marinilabiliaceae</taxon>
        <taxon>Carboxylicivirga</taxon>
    </lineage>
</organism>
<evidence type="ECO:0000259" key="2">
    <source>
        <dbReference type="Pfam" id="PF00535"/>
    </source>
</evidence>
<keyword evidence="1" id="KW-0812">Transmembrane</keyword>
<comment type="caution">
    <text evidence="3">The sequence shown here is derived from an EMBL/GenBank/DDBJ whole genome shotgun (WGS) entry which is preliminary data.</text>
</comment>
<dbReference type="Pfam" id="PF00535">
    <property type="entry name" value="Glycos_transf_2"/>
    <property type="match status" value="1"/>
</dbReference>
<dbReference type="PANTHER" id="PTHR43685">
    <property type="entry name" value="GLYCOSYLTRANSFERASE"/>
    <property type="match status" value="1"/>
</dbReference>